<sequence>MEFVVIILFVAAIVLVNFLVGRAQRRRAGRPATPKPAVNPAQGAKPAGRAPAGASPEASREAVARLDEAGHRQVYAAIAQGQPIRAIQVYAQLTGCGLRAASAAVASLASHPVPYTRPAPKPDPAAQKPSAQSPSVQATSAQAPAAETPDTGRSKAADDTQAEGDEAAPSLNDAGETGKDSGKAAAEPASPEKAGKGSSAPGTPKDAGQRNDPQTLPDEAEISKWAQNLRPEDF</sequence>
<comment type="caution">
    <text evidence="2">The sequence shown here is derived from an EMBL/GenBank/DDBJ whole genome shotgun (WGS) entry which is preliminary data.</text>
</comment>
<proteinExistence type="predicted"/>
<dbReference type="RefSeq" id="WP_191748109.1">
    <property type="nucleotide sequence ID" value="NZ_JACSQC010000006.1"/>
</dbReference>
<evidence type="ECO:0000256" key="1">
    <source>
        <dbReference type="SAM" id="MobiDB-lite"/>
    </source>
</evidence>
<name>A0ABR8YKP2_9MICC</name>
<protein>
    <submittedName>
        <fullName evidence="2">Uncharacterized protein</fullName>
    </submittedName>
</protein>
<organism evidence="2 3">
    <name type="scientific">Arthrobacter pullicola</name>
    <dbReference type="NCBI Taxonomy" id="2762224"/>
    <lineage>
        <taxon>Bacteria</taxon>
        <taxon>Bacillati</taxon>
        <taxon>Actinomycetota</taxon>
        <taxon>Actinomycetes</taxon>
        <taxon>Micrococcales</taxon>
        <taxon>Micrococcaceae</taxon>
        <taxon>Arthrobacter</taxon>
    </lineage>
</organism>
<reference evidence="2 3" key="1">
    <citation type="submission" date="2020-08" db="EMBL/GenBank/DDBJ databases">
        <title>A Genomic Blueprint of the Chicken Gut Microbiome.</title>
        <authorList>
            <person name="Gilroy R."/>
            <person name="Ravi A."/>
            <person name="Getino M."/>
            <person name="Pursley I."/>
            <person name="Horton D.L."/>
            <person name="Alikhan N.-F."/>
            <person name="Baker D."/>
            <person name="Gharbi K."/>
            <person name="Hall N."/>
            <person name="Watson M."/>
            <person name="Adriaenssens E.M."/>
            <person name="Foster-Nyarko E."/>
            <person name="Jarju S."/>
            <person name="Secka A."/>
            <person name="Antonio M."/>
            <person name="Oren A."/>
            <person name="Chaudhuri R."/>
            <person name="La Ragione R.M."/>
            <person name="Hildebrand F."/>
            <person name="Pallen M.J."/>
        </authorList>
    </citation>
    <scope>NUCLEOTIDE SEQUENCE [LARGE SCALE GENOMIC DNA]</scope>
    <source>
        <strain evidence="2 3">Sa2BUA2</strain>
    </source>
</reference>
<accession>A0ABR8YKP2</accession>
<keyword evidence="3" id="KW-1185">Reference proteome</keyword>
<feature type="compositionally biased region" description="Low complexity" evidence="1">
    <location>
        <begin position="183"/>
        <end position="192"/>
    </location>
</feature>
<evidence type="ECO:0000313" key="3">
    <source>
        <dbReference type="Proteomes" id="UP000652763"/>
    </source>
</evidence>
<feature type="region of interest" description="Disordered" evidence="1">
    <location>
        <begin position="114"/>
        <end position="234"/>
    </location>
</feature>
<gene>
    <name evidence="2" type="ORF">H9638_13350</name>
</gene>
<evidence type="ECO:0000313" key="2">
    <source>
        <dbReference type="EMBL" id="MBD8044793.1"/>
    </source>
</evidence>
<feature type="region of interest" description="Disordered" evidence="1">
    <location>
        <begin position="26"/>
        <end position="61"/>
    </location>
</feature>
<feature type="compositionally biased region" description="Low complexity" evidence="1">
    <location>
        <begin position="124"/>
        <end position="138"/>
    </location>
</feature>
<dbReference type="EMBL" id="JACSQC010000006">
    <property type="protein sequence ID" value="MBD8044793.1"/>
    <property type="molecule type" value="Genomic_DNA"/>
</dbReference>
<dbReference type="Proteomes" id="UP000652763">
    <property type="component" value="Unassembled WGS sequence"/>
</dbReference>
<feature type="compositionally biased region" description="Low complexity" evidence="1">
    <location>
        <begin position="40"/>
        <end position="57"/>
    </location>
</feature>